<dbReference type="PANTHER" id="PTHR23163">
    <property type="entry name" value="RING FINGER PROTEIN-RELATED"/>
    <property type="match status" value="1"/>
</dbReference>
<keyword evidence="2 6" id="KW-0479">Metal-binding</keyword>
<keyword evidence="3 6" id="KW-0863">Zinc-finger</keyword>
<evidence type="ECO:0000256" key="6">
    <source>
        <dbReference type="RuleBase" id="RU365038"/>
    </source>
</evidence>
<dbReference type="EMBL" id="JAWHQM010000006">
    <property type="protein sequence ID" value="KAK5627923.1"/>
    <property type="molecule type" value="Genomic_DNA"/>
</dbReference>
<dbReference type="EC" id="2.3.2.27" evidence="6"/>
<dbReference type="GO" id="GO:0033503">
    <property type="term" value="C:HULC complex"/>
    <property type="evidence" value="ECO:0007669"/>
    <property type="project" value="TreeGrafter"/>
</dbReference>
<comment type="catalytic activity">
    <reaction evidence="6">
        <text>S-ubiquitinyl-[E2 ubiquitin-conjugating enzyme]-L-cysteine + [acceptor protein]-L-lysine = [E2 ubiquitin-conjugating enzyme]-L-cysteine + N(6)-ubiquitinyl-[acceptor protein]-L-lysine.</text>
        <dbReference type="EC" id="2.3.2.27"/>
    </reaction>
</comment>
<reference evidence="9 10" key="1">
    <citation type="submission" date="2023-10" db="EMBL/GenBank/DDBJ databases">
        <title>Draft genome sequence of Xylaria bambusicola isolate GMP-LS, the root and basal stem rot pathogen of sugarcane in Indonesia.</title>
        <authorList>
            <person name="Selvaraj P."/>
            <person name="Muralishankar V."/>
            <person name="Muruganantham S."/>
            <person name="Sp S."/>
            <person name="Haryani S."/>
            <person name="Lau K.J.X."/>
            <person name="Naqvi N.I."/>
        </authorList>
    </citation>
    <scope>NUCLEOTIDE SEQUENCE [LARGE SCALE GENOMIC DNA]</scope>
    <source>
        <strain evidence="9">GMP-LS</strain>
    </source>
</reference>
<evidence type="ECO:0000313" key="9">
    <source>
        <dbReference type="EMBL" id="KAK5627923.1"/>
    </source>
</evidence>
<comment type="caution">
    <text evidence="9">The sequence shown here is derived from an EMBL/GenBank/DDBJ whole genome shotgun (WGS) entry which is preliminary data.</text>
</comment>
<comment type="subcellular location">
    <subcellularLocation>
        <location evidence="1 6">Nucleus</location>
    </subcellularLocation>
</comment>
<dbReference type="Pfam" id="PF26095">
    <property type="entry name" value="CC_Bre1"/>
    <property type="match status" value="1"/>
</dbReference>
<comment type="similarity">
    <text evidence="6">Belongs to the BRE1 family.</text>
</comment>
<evidence type="ECO:0000256" key="4">
    <source>
        <dbReference type="ARBA" id="ARBA00022833"/>
    </source>
</evidence>
<sequence length="231" mass="26440">MPSSTSPTVAPLSTRVKMEDRKRPAVNSTDDIAPPSKRQAVNGSSKAKDDTDTKDEVWVEEYQKDAIYRQMLEYKREKTTLEARLEELDKRSTYHDDHIRVMDGWWTQVKKLLQEISLLVNGTVNFSDESEGRRHFSMFGCSATNTIPEQPFPTRTQFKDNEEFEIHLDEKATKIKSILGTLFSQLANNRGKITPNVTNLESQVNNLLASQKDLILKVDRLTSDKTAFRNS</sequence>
<dbReference type="PANTHER" id="PTHR23163:SF0">
    <property type="entry name" value="E3 UBIQUITIN-PROTEIN LIGASE BRE1"/>
    <property type="match status" value="1"/>
</dbReference>
<keyword evidence="6" id="KW-0175">Coiled coil</keyword>
<gene>
    <name evidence="9" type="ORF">RRF57_003638</name>
</gene>
<dbReference type="InterPro" id="IPR058643">
    <property type="entry name" value="BRE1-like_CC"/>
</dbReference>
<evidence type="ECO:0000259" key="8">
    <source>
        <dbReference type="Pfam" id="PF26095"/>
    </source>
</evidence>
<dbReference type="GO" id="GO:0008270">
    <property type="term" value="F:zinc ion binding"/>
    <property type="evidence" value="ECO:0007669"/>
    <property type="project" value="UniProtKB-KW"/>
</dbReference>
<keyword evidence="5 6" id="KW-0539">Nucleus</keyword>
<proteinExistence type="inferred from homology"/>
<keyword evidence="6" id="KW-0808">Transferase</keyword>
<dbReference type="Proteomes" id="UP001305414">
    <property type="component" value="Unassembled WGS sequence"/>
</dbReference>
<feature type="domain" description="BRE1-like coiled-coil containing" evidence="8">
    <location>
        <begin position="87"/>
        <end position="226"/>
    </location>
</feature>
<feature type="region of interest" description="Disordered" evidence="7">
    <location>
        <begin position="1"/>
        <end position="54"/>
    </location>
</feature>
<keyword evidence="6" id="KW-0156">Chromatin regulator</keyword>
<evidence type="ECO:0000256" key="1">
    <source>
        <dbReference type="ARBA" id="ARBA00004123"/>
    </source>
</evidence>
<dbReference type="GO" id="GO:0006325">
    <property type="term" value="P:chromatin organization"/>
    <property type="evidence" value="ECO:0007669"/>
    <property type="project" value="UniProtKB-KW"/>
</dbReference>
<evidence type="ECO:0000256" key="3">
    <source>
        <dbReference type="ARBA" id="ARBA00022771"/>
    </source>
</evidence>
<organism evidence="9 10">
    <name type="scientific">Xylaria bambusicola</name>
    <dbReference type="NCBI Taxonomy" id="326684"/>
    <lineage>
        <taxon>Eukaryota</taxon>
        <taxon>Fungi</taxon>
        <taxon>Dikarya</taxon>
        <taxon>Ascomycota</taxon>
        <taxon>Pezizomycotina</taxon>
        <taxon>Sordariomycetes</taxon>
        <taxon>Xylariomycetidae</taxon>
        <taxon>Xylariales</taxon>
        <taxon>Xylariaceae</taxon>
        <taxon>Xylaria</taxon>
    </lineage>
</organism>
<dbReference type="GO" id="GO:0005634">
    <property type="term" value="C:nucleus"/>
    <property type="evidence" value="ECO:0007669"/>
    <property type="project" value="UniProtKB-SubCell"/>
</dbReference>
<evidence type="ECO:0000256" key="5">
    <source>
        <dbReference type="ARBA" id="ARBA00023242"/>
    </source>
</evidence>
<keyword evidence="10" id="KW-1185">Reference proteome</keyword>
<dbReference type="AlphaFoldDB" id="A0AAN7Z5K5"/>
<comment type="pathway">
    <text evidence="6">Protein modification; protein ubiquitination.</text>
</comment>
<evidence type="ECO:0000313" key="10">
    <source>
        <dbReference type="Proteomes" id="UP001305414"/>
    </source>
</evidence>
<keyword evidence="6" id="KW-0833">Ubl conjugation pathway</keyword>
<name>A0AAN7Z5K5_9PEZI</name>
<accession>A0AAN7Z5K5</accession>
<protein>
    <recommendedName>
        <fullName evidence="6">E3 ubiquitin protein ligase</fullName>
        <ecNumber evidence="6">2.3.2.27</ecNumber>
    </recommendedName>
</protein>
<evidence type="ECO:0000256" key="7">
    <source>
        <dbReference type="SAM" id="MobiDB-lite"/>
    </source>
</evidence>
<dbReference type="InterPro" id="IPR013956">
    <property type="entry name" value="E3_ubiquit_lig_Bre1"/>
</dbReference>
<dbReference type="GO" id="GO:0061630">
    <property type="term" value="F:ubiquitin protein ligase activity"/>
    <property type="evidence" value="ECO:0007669"/>
    <property type="project" value="UniProtKB-EC"/>
</dbReference>
<dbReference type="GO" id="GO:0016567">
    <property type="term" value="P:protein ubiquitination"/>
    <property type="evidence" value="ECO:0007669"/>
    <property type="project" value="UniProtKB-UniRule"/>
</dbReference>
<evidence type="ECO:0000256" key="2">
    <source>
        <dbReference type="ARBA" id="ARBA00022723"/>
    </source>
</evidence>
<keyword evidence="4 6" id="KW-0862">Zinc</keyword>